<keyword evidence="1" id="KW-0560">Oxidoreductase</keyword>
<name>A0A327ZHP0_9ACTN</name>
<dbReference type="PANTHER" id="PTHR35176:SF6">
    <property type="entry name" value="HEME OXYGENASE HI_0854-RELATED"/>
    <property type="match status" value="1"/>
</dbReference>
<evidence type="ECO:0000256" key="1">
    <source>
        <dbReference type="ARBA" id="ARBA00023002"/>
    </source>
</evidence>
<evidence type="ECO:0000259" key="2">
    <source>
        <dbReference type="Pfam" id="PF01243"/>
    </source>
</evidence>
<organism evidence="3 4">
    <name type="scientific">Actinoplanes lutulentus</name>
    <dbReference type="NCBI Taxonomy" id="1287878"/>
    <lineage>
        <taxon>Bacteria</taxon>
        <taxon>Bacillati</taxon>
        <taxon>Actinomycetota</taxon>
        <taxon>Actinomycetes</taxon>
        <taxon>Micromonosporales</taxon>
        <taxon>Micromonosporaceae</taxon>
        <taxon>Actinoplanes</taxon>
    </lineage>
</organism>
<dbReference type="InterPro" id="IPR052019">
    <property type="entry name" value="F420H2_bilvrd_red/Heme_oxyg"/>
</dbReference>
<keyword evidence="4" id="KW-1185">Reference proteome</keyword>
<dbReference type="InterPro" id="IPR019920">
    <property type="entry name" value="F420-binding_dom_put"/>
</dbReference>
<dbReference type="Pfam" id="PF01243">
    <property type="entry name" value="PNPOx_N"/>
    <property type="match status" value="1"/>
</dbReference>
<comment type="caution">
    <text evidence="3">The sequence shown here is derived from an EMBL/GenBank/DDBJ whole genome shotgun (WGS) entry which is preliminary data.</text>
</comment>
<dbReference type="NCBIfam" id="TIGR03618">
    <property type="entry name" value="Rv1155_F420"/>
    <property type="match status" value="1"/>
</dbReference>
<evidence type="ECO:0000313" key="3">
    <source>
        <dbReference type="EMBL" id="RAK37793.1"/>
    </source>
</evidence>
<sequence>MITCMTAVLPEAARALIDNPTYVVLTTINADGSPQSTPIWVKRDGDDVVFSTVRGRQKTRNMERDSRVSICGYDPAQPYSYFTVDGTVSLVDDAGDLISELSYKYANEPWTADGTDVVRVVCRLTPTHVIFR</sequence>
<dbReference type="AlphaFoldDB" id="A0A327ZHP0"/>
<dbReference type="PANTHER" id="PTHR35176">
    <property type="entry name" value="HEME OXYGENASE HI_0854-RELATED"/>
    <property type="match status" value="1"/>
</dbReference>
<dbReference type="InterPro" id="IPR012349">
    <property type="entry name" value="Split_barrel_FMN-bd"/>
</dbReference>
<dbReference type="InterPro" id="IPR011576">
    <property type="entry name" value="Pyridox_Oxase_N"/>
</dbReference>
<proteinExistence type="predicted"/>
<dbReference type="GO" id="GO:0016627">
    <property type="term" value="F:oxidoreductase activity, acting on the CH-CH group of donors"/>
    <property type="evidence" value="ECO:0007669"/>
    <property type="project" value="TreeGrafter"/>
</dbReference>
<dbReference type="GO" id="GO:0005829">
    <property type="term" value="C:cytosol"/>
    <property type="evidence" value="ECO:0007669"/>
    <property type="project" value="TreeGrafter"/>
</dbReference>
<dbReference type="Proteomes" id="UP000249341">
    <property type="component" value="Unassembled WGS sequence"/>
</dbReference>
<evidence type="ECO:0000313" key="4">
    <source>
        <dbReference type="Proteomes" id="UP000249341"/>
    </source>
</evidence>
<dbReference type="OrthoDB" id="162914at2"/>
<feature type="domain" description="Pyridoxamine 5'-phosphate oxidase N-terminal" evidence="2">
    <location>
        <begin position="9"/>
        <end position="128"/>
    </location>
</feature>
<accession>A0A327ZHP0</accession>
<protein>
    <submittedName>
        <fullName evidence="3">PPOX class probable F420-dependent enzyme</fullName>
    </submittedName>
</protein>
<dbReference type="GO" id="GO:0070967">
    <property type="term" value="F:coenzyme F420 binding"/>
    <property type="evidence" value="ECO:0007669"/>
    <property type="project" value="TreeGrafter"/>
</dbReference>
<gene>
    <name evidence="3" type="ORF">B0I29_10659</name>
</gene>
<dbReference type="EMBL" id="QLMJ01000006">
    <property type="protein sequence ID" value="RAK37793.1"/>
    <property type="molecule type" value="Genomic_DNA"/>
</dbReference>
<reference evidence="3 4" key="1">
    <citation type="submission" date="2018-06" db="EMBL/GenBank/DDBJ databases">
        <title>Genomic Encyclopedia of Type Strains, Phase III (KMG-III): the genomes of soil and plant-associated and newly described type strains.</title>
        <authorList>
            <person name="Whitman W."/>
        </authorList>
    </citation>
    <scope>NUCLEOTIDE SEQUENCE [LARGE SCALE GENOMIC DNA]</scope>
    <source>
        <strain evidence="3 4">CGMCC 4.7090</strain>
    </source>
</reference>
<dbReference type="SUPFAM" id="SSF50475">
    <property type="entry name" value="FMN-binding split barrel"/>
    <property type="match status" value="1"/>
</dbReference>
<dbReference type="Gene3D" id="2.30.110.10">
    <property type="entry name" value="Electron Transport, Fmn-binding Protein, Chain A"/>
    <property type="match status" value="1"/>
</dbReference>